<protein>
    <submittedName>
        <fullName evidence="5">Uncharacterized protein</fullName>
    </submittedName>
</protein>
<reference evidence="5 6" key="1">
    <citation type="submission" date="2018-06" db="EMBL/GenBank/DDBJ databases">
        <title>Lujinxingia sediminis gen. nov. sp. nov., a new facultative anaerobic member of the class Deltaproteobacteria, and proposal of Lujinxingaceae fam. nov.</title>
        <authorList>
            <person name="Guo L.-Y."/>
            <person name="Li C.-M."/>
            <person name="Wang S."/>
            <person name="Du Z.-J."/>
        </authorList>
    </citation>
    <scope>NUCLEOTIDE SEQUENCE [LARGE SCALE GENOMIC DNA]</scope>
    <source>
        <strain evidence="5 6">FA350</strain>
    </source>
</reference>
<evidence type="ECO:0000256" key="2">
    <source>
        <dbReference type="ARBA" id="ARBA00022692"/>
    </source>
</evidence>
<evidence type="ECO:0000256" key="1">
    <source>
        <dbReference type="ARBA" id="ARBA00004141"/>
    </source>
</evidence>
<proteinExistence type="predicted"/>
<sequence length="155" mass="16466">MTFSNRYLRDLGGASLASVAATLIDALVYSILLWTLVRNGVFSVGFAAAIAAIFGGGVHYTLSRFWVFGRFNAPLKQSALTYFVVSWLGALAHGTFTTILVGAMGTVVGASVGWALSKGVIWLFWTYPLSRYVVFGGLGARSTTAPSADEVEASK</sequence>
<dbReference type="Pfam" id="PF04138">
    <property type="entry name" value="GtrA_DPMS_TM"/>
    <property type="match status" value="1"/>
</dbReference>
<evidence type="ECO:0000313" key="6">
    <source>
        <dbReference type="Proteomes" id="UP000249799"/>
    </source>
</evidence>
<dbReference type="InterPro" id="IPR007267">
    <property type="entry name" value="GtrA_DPMS_TM"/>
</dbReference>
<name>A0A2Z4FQK8_9DELT</name>
<dbReference type="Proteomes" id="UP000249799">
    <property type="component" value="Chromosome"/>
</dbReference>
<keyword evidence="3" id="KW-1133">Transmembrane helix</keyword>
<dbReference type="EMBL" id="CP030032">
    <property type="protein sequence ID" value="AWV91172.1"/>
    <property type="molecule type" value="Genomic_DNA"/>
</dbReference>
<dbReference type="KEGG" id="bsed:DN745_18310"/>
<organism evidence="5 6">
    <name type="scientific">Bradymonas sediminis</name>
    <dbReference type="NCBI Taxonomy" id="1548548"/>
    <lineage>
        <taxon>Bacteria</taxon>
        <taxon>Deltaproteobacteria</taxon>
        <taxon>Bradymonadales</taxon>
        <taxon>Bradymonadaceae</taxon>
        <taxon>Bradymonas</taxon>
    </lineage>
</organism>
<gene>
    <name evidence="5" type="ORF">DN745_18310</name>
</gene>
<dbReference type="AlphaFoldDB" id="A0A2Z4FQK8"/>
<dbReference type="GO" id="GO:0000271">
    <property type="term" value="P:polysaccharide biosynthetic process"/>
    <property type="evidence" value="ECO:0007669"/>
    <property type="project" value="InterPro"/>
</dbReference>
<keyword evidence="6" id="KW-1185">Reference proteome</keyword>
<dbReference type="RefSeq" id="WP_111337198.1">
    <property type="nucleotide sequence ID" value="NZ_CP030032.1"/>
</dbReference>
<accession>A0A2Z4FQK8</accession>
<evidence type="ECO:0000313" key="5">
    <source>
        <dbReference type="EMBL" id="AWV91172.1"/>
    </source>
</evidence>
<evidence type="ECO:0000256" key="4">
    <source>
        <dbReference type="ARBA" id="ARBA00023136"/>
    </source>
</evidence>
<dbReference type="OrthoDB" id="9964514at2"/>
<keyword evidence="4" id="KW-0472">Membrane</keyword>
<keyword evidence="2" id="KW-0812">Transmembrane</keyword>
<comment type="subcellular location">
    <subcellularLocation>
        <location evidence="1">Membrane</location>
        <topology evidence="1">Multi-pass membrane protein</topology>
    </subcellularLocation>
</comment>
<evidence type="ECO:0000256" key="3">
    <source>
        <dbReference type="ARBA" id="ARBA00022989"/>
    </source>
</evidence>
<dbReference type="GO" id="GO:0016020">
    <property type="term" value="C:membrane"/>
    <property type="evidence" value="ECO:0007669"/>
    <property type="project" value="UniProtKB-SubCell"/>
</dbReference>